<gene>
    <name evidence="1" type="ORF">LJ757_17980</name>
</gene>
<dbReference type="RefSeq" id="WP_227897673.1">
    <property type="nucleotide sequence ID" value="NZ_CP099467.1"/>
</dbReference>
<dbReference type="Gene3D" id="3.90.79.10">
    <property type="entry name" value="Nucleoside Triphosphate Pyrophosphohydrolase"/>
    <property type="match status" value="1"/>
</dbReference>
<protein>
    <recommendedName>
        <fullName evidence="3">ADP-ribose pyrophosphatase YjhB, NUDIX family</fullName>
    </recommendedName>
</protein>
<comment type="caution">
    <text evidence="1">The sequence shown here is derived from an EMBL/GenBank/DDBJ whole genome shotgun (WGS) entry which is preliminary data.</text>
</comment>
<reference evidence="1" key="1">
    <citation type="submission" date="2021-10" db="EMBL/GenBank/DDBJ databases">
        <title>Novel species in genus Arthrobacter.</title>
        <authorList>
            <person name="Liu Y."/>
        </authorList>
    </citation>
    <scope>NUCLEOTIDE SEQUENCE</scope>
    <source>
        <strain evidence="1">Zg-Y453</strain>
    </source>
</reference>
<dbReference type="InterPro" id="IPR015797">
    <property type="entry name" value="NUDIX_hydrolase-like_dom_sf"/>
</dbReference>
<dbReference type="Proteomes" id="UP001139158">
    <property type="component" value="Unassembled WGS sequence"/>
</dbReference>
<dbReference type="EMBL" id="JAJFZV010000020">
    <property type="protein sequence ID" value="MCC3299687.1"/>
    <property type="molecule type" value="Genomic_DNA"/>
</dbReference>
<evidence type="ECO:0000313" key="2">
    <source>
        <dbReference type="Proteomes" id="UP001139158"/>
    </source>
</evidence>
<proteinExistence type="predicted"/>
<name>A0A9X1MI09_9MICC</name>
<evidence type="ECO:0000313" key="1">
    <source>
        <dbReference type="EMBL" id="MCC3299687.1"/>
    </source>
</evidence>
<dbReference type="AlphaFoldDB" id="A0A9X1MI09"/>
<organism evidence="1 2">
    <name type="scientific">Arthrobacter caoxuetaonis</name>
    <dbReference type="NCBI Taxonomy" id="2886935"/>
    <lineage>
        <taxon>Bacteria</taxon>
        <taxon>Bacillati</taxon>
        <taxon>Actinomycetota</taxon>
        <taxon>Actinomycetes</taxon>
        <taxon>Micrococcales</taxon>
        <taxon>Micrococcaceae</taxon>
        <taxon>Arthrobacter</taxon>
    </lineage>
</organism>
<accession>A0A9X1MI09</accession>
<keyword evidence="2" id="KW-1185">Reference proteome</keyword>
<sequence>MTLPQQPLVSIDTVPFLFRDGVLMVVLADRIFEPFLGQAALPGVLLSTNELLAEAAARALSTKAGIAGDSVRSITGAGVFDNPDRDPRGPTLSIVHTVVLDPQAETGALAHLVRAADAKGLPFDHEAIIARTAGTVLDSLWVDAGLTRALLGESFTTASAARLSRELAAAAGRPEPVTANLGRDLAKNPALVKTTAAAEPVGRGRPAAGWAWA</sequence>
<dbReference type="SUPFAM" id="SSF55811">
    <property type="entry name" value="Nudix"/>
    <property type="match status" value="1"/>
</dbReference>
<evidence type="ECO:0008006" key="3">
    <source>
        <dbReference type="Google" id="ProtNLM"/>
    </source>
</evidence>